<protein>
    <submittedName>
        <fullName evidence="2">Uncharacterized protein</fullName>
    </submittedName>
</protein>
<name>A0A7J8TAJ2_GOSDV</name>
<dbReference type="AlphaFoldDB" id="A0A7J8TAJ2"/>
<sequence>MSRNNKVIVAYKLLLIVSWIVFWVILLMDGEMLSMYLRMNELN</sequence>
<keyword evidence="1" id="KW-1133">Transmembrane helix</keyword>
<evidence type="ECO:0000313" key="3">
    <source>
        <dbReference type="Proteomes" id="UP000593561"/>
    </source>
</evidence>
<dbReference type="EMBL" id="JABFAC010240839">
    <property type="protein sequence ID" value="MBA0635161.1"/>
    <property type="molecule type" value="Genomic_DNA"/>
</dbReference>
<evidence type="ECO:0000256" key="1">
    <source>
        <dbReference type="SAM" id="Phobius"/>
    </source>
</evidence>
<proteinExistence type="predicted"/>
<reference evidence="2 3" key="1">
    <citation type="journal article" date="2019" name="Genome Biol. Evol.">
        <title>Insights into the evolution of the New World diploid cottons (Gossypium, subgenus Houzingenia) based on genome sequencing.</title>
        <authorList>
            <person name="Grover C.E."/>
            <person name="Arick M.A. 2nd"/>
            <person name="Thrash A."/>
            <person name="Conover J.L."/>
            <person name="Sanders W.S."/>
            <person name="Peterson D.G."/>
            <person name="Frelichowski J.E."/>
            <person name="Scheffler J.A."/>
            <person name="Scheffler B.E."/>
            <person name="Wendel J.F."/>
        </authorList>
    </citation>
    <scope>NUCLEOTIDE SEQUENCE [LARGE SCALE GENOMIC DNA]</scope>
    <source>
        <strain evidence="2">27</strain>
        <tissue evidence="2">Leaf</tissue>
    </source>
</reference>
<dbReference type="Proteomes" id="UP000593561">
    <property type="component" value="Unassembled WGS sequence"/>
</dbReference>
<accession>A0A7J8TAJ2</accession>
<keyword evidence="1" id="KW-0472">Membrane</keyword>
<organism evidence="2 3">
    <name type="scientific">Gossypium davidsonii</name>
    <name type="common">Davidson's cotton</name>
    <name type="synonym">Gossypium klotzschianum subsp. davidsonii</name>
    <dbReference type="NCBI Taxonomy" id="34287"/>
    <lineage>
        <taxon>Eukaryota</taxon>
        <taxon>Viridiplantae</taxon>
        <taxon>Streptophyta</taxon>
        <taxon>Embryophyta</taxon>
        <taxon>Tracheophyta</taxon>
        <taxon>Spermatophyta</taxon>
        <taxon>Magnoliopsida</taxon>
        <taxon>eudicotyledons</taxon>
        <taxon>Gunneridae</taxon>
        <taxon>Pentapetalae</taxon>
        <taxon>rosids</taxon>
        <taxon>malvids</taxon>
        <taxon>Malvales</taxon>
        <taxon>Malvaceae</taxon>
        <taxon>Malvoideae</taxon>
        <taxon>Gossypium</taxon>
    </lineage>
</organism>
<keyword evidence="3" id="KW-1185">Reference proteome</keyword>
<keyword evidence="1" id="KW-0812">Transmembrane</keyword>
<gene>
    <name evidence="2" type="ORF">Godav_022153</name>
</gene>
<evidence type="ECO:0000313" key="2">
    <source>
        <dbReference type="EMBL" id="MBA0635161.1"/>
    </source>
</evidence>
<feature type="transmembrane region" description="Helical" evidence="1">
    <location>
        <begin position="7"/>
        <end position="28"/>
    </location>
</feature>
<comment type="caution">
    <text evidence="2">The sequence shown here is derived from an EMBL/GenBank/DDBJ whole genome shotgun (WGS) entry which is preliminary data.</text>
</comment>